<gene>
    <name evidence="2" type="ORF">BHK98_11320</name>
</gene>
<dbReference type="OrthoDB" id="9813511at2"/>
<keyword evidence="3" id="KW-1185">Reference proteome</keyword>
<feature type="domain" description="DUF4314" evidence="1">
    <location>
        <begin position="6"/>
        <end position="72"/>
    </location>
</feature>
<dbReference type="AlphaFoldDB" id="A0A1Q9JKD2"/>
<evidence type="ECO:0000313" key="2">
    <source>
        <dbReference type="EMBL" id="OLR56605.1"/>
    </source>
</evidence>
<dbReference type="RefSeq" id="WP_009242864.1">
    <property type="nucleotide sequence ID" value="NZ_MJIE01000001.1"/>
</dbReference>
<protein>
    <submittedName>
        <fullName evidence="2">DUF4314 domain-containing protein</fullName>
    </submittedName>
</protein>
<proteinExistence type="predicted"/>
<dbReference type="STRING" id="1261640.BHK98_11320"/>
<name>A0A1Q9JKD2_9FIRM</name>
<sequence length="74" mass="8149">MRMITKEQLEALRSRYPAGTRVELLQMDDVQAPPIGTKGTVTGVDDTGSLMVNWDNGSGLNVIYGIDRVRKVVD</sequence>
<evidence type="ECO:0000259" key="1">
    <source>
        <dbReference type="Pfam" id="PF14192"/>
    </source>
</evidence>
<dbReference type="Proteomes" id="UP000187404">
    <property type="component" value="Unassembled WGS sequence"/>
</dbReference>
<dbReference type="EMBL" id="MJIE01000001">
    <property type="protein sequence ID" value="OLR56605.1"/>
    <property type="molecule type" value="Genomic_DNA"/>
</dbReference>
<evidence type="ECO:0000313" key="3">
    <source>
        <dbReference type="Proteomes" id="UP000187404"/>
    </source>
</evidence>
<accession>A0A1Q9JKD2</accession>
<dbReference type="Pfam" id="PF14192">
    <property type="entry name" value="DUF4314"/>
    <property type="match status" value="1"/>
</dbReference>
<organism evidence="2 3">
    <name type="scientific">Hornefia porci</name>
    <dbReference type="NCBI Taxonomy" id="2652292"/>
    <lineage>
        <taxon>Bacteria</taxon>
        <taxon>Bacillati</taxon>
        <taxon>Bacillota</taxon>
        <taxon>Clostridia</taxon>
        <taxon>Peptostreptococcales</taxon>
        <taxon>Anaerovoracaceae</taxon>
        <taxon>Hornefia</taxon>
    </lineage>
</organism>
<reference evidence="2 3" key="1">
    <citation type="journal article" date="2016" name="Appl. Environ. Microbiol.">
        <title>Function and Phylogeny of Bacterial Butyryl Coenzyme A:Acetate Transferases and Their Diversity in the Proximal Colon of Swine.</title>
        <authorList>
            <person name="Trachsel J."/>
            <person name="Bayles D.O."/>
            <person name="Looft T."/>
            <person name="Levine U.Y."/>
            <person name="Allen H.K."/>
        </authorList>
    </citation>
    <scope>NUCLEOTIDE SEQUENCE [LARGE SCALE GENOMIC DNA]</scope>
    <source>
        <strain evidence="2 3">68-3-10</strain>
    </source>
</reference>
<comment type="caution">
    <text evidence="2">The sequence shown here is derived from an EMBL/GenBank/DDBJ whole genome shotgun (WGS) entry which is preliminary data.</text>
</comment>
<dbReference type="InterPro" id="IPR025463">
    <property type="entry name" value="DUF4314"/>
</dbReference>